<evidence type="ECO:0000313" key="12">
    <source>
        <dbReference type="Proteomes" id="UP000585474"/>
    </source>
</evidence>
<evidence type="ECO:0000256" key="5">
    <source>
        <dbReference type="ARBA" id="ARBA00023159"/>
    </source>
</evidence>
<feature type="compositionally biased region" description="Low complexity" evidence="9">
    <location>
        <begin position="157"/>
        <end position="171"/>
    </location>
</feature>
<protein>
    <submittedName>
        <fullName evidence="11">Integrase-type DNA-binding superfamily protein</fullName>
    </submittedName>
</protein>
<comment type="caution">
    <text evidence="11">The sequence shown here is derived from an EMBL/GenBank/DDBJ whole genome shotgun (WGS) entry which is preliminary data.</text>
</comment>
<evidence type="ECO:0000256" key="6">
    <source>
        <dbReference type="ARBA" id="ARBA00023163"/>
    </source>
</evidence>
<dbReference type="CDD" id="cd00018">
    <property type="entry name" value="AP2"/>
    <property type="match status" value="1"/>
</dbReference>
<reference evidence="11 12" key="1">
    <citation type="submission" date="2019-07" db="EMBL/GenBank/DDBJ databases">
        <title>De Novo Assembly of kiwifruit Actinidia rufa.</title>
        <authorList>
            <person name="Sugita-Konishi S."/>
            <person name="Sato K."/>
            <person name="Mori E."/>
            <person name="Abe Y."/>
            <person name="Kisaki G."/>
            <person name="Hamano K."/>
            <person name="Suezawa K."/>
            <person name="Otani M."/>
            <person name="Fukuda T."/>
            <person name="Manabe T."/>
            <person name="Gomi K."/>
            <person name="Tabuchi M."/>
            <person name="Akimitsu K."/>
            <person name="Kataoka I."/>
        </authorList>
    </citation>
    <scope>NUCLEOTIDE SEQUENCE [LARGE SCALE GENOMIC DNA]</scope>
    <source>
        <strain evidence="12">cv. Fuchu</strain>
    </source>
</reference>
<name>A0A7J0FR06_9ERIC</name>
<keyword evidence="3" id="KW-0805">Transcription regulation</keyword>
<evidence type="ECO:0000313" key="11">
    <source>
        <dbReference type="EMBL" id="GFZ01143.1"/>
    </source>
</evidence>
<dbReference type="InterPro" id="IPR001471">
    <property type="entry name" value="AP2/ERF_dom"/>
</dbReference>
<evidence type="ECO:0000256" key="3">
    <source>
        <dbReference type="ARBA" id="ARBA00023015"/>
    </source>
</evidence>
<proteinExistence type="inferred from homology"/>
<gene>
    <name evidence="11" type="ORF">Acr_14g0007780</name>
</gene>
<dbReference type="PANTHER" id="PTHR31985:SF130">
    <property type="entry name" value="ETHYLENE-RESPONSIVE TRANSCRIPTION FACTOR ERF034"/>
    <property type="match status" value="1"/>
</dbReference>
<evidence type="ECO:0000256" key="9">
    <source>
        <dbReference type="SAM" id="MobiDB-lite"/>
    </source>
</evidence>
<evidence type="ECO:0000259" key="10">
    <source>
        <dbReference type="PROSITE" id="PS51032"/>
    </source>
</evidence>
<organism evidence="11 12">
    <name type="scientific">Actinidia rufa</name>
    <dbReference type="NCBI Taxonomy" id="165716"/>
    <lineage>
        <taxon>Eukaryota</taxon>
        <taxon>Viridiplantae</taxon>
        <taxon>Streptophyta</taxon>
        <taxon>Embryophyta</taxon>
        <taxon>Tracheophyta</taxon>
        <taxon>Spermatophyta</taxon>
        <taxon>Magnoliopsida</taxon>
        <taxon>eudicotyledons</taxon>
        <taxon>Gunneridae</taxon>
        <taxon>Pentapetalae</taxon>
        <taxon>asterids</taxon>
        <taxon>Ericales</taxon>
        <taxon>Actinidiaceae</taxon>
        <taxon>Actinidia</taxon>
    </lineage>
</organism>
<dbReference type="GO" id="GO:0003700">
    <property type="term" value="F:DNA-binding transcription factor activity"/>
    <property type="evidence" value="ECO:0007669"/>
    <property type="project" value="InterPro"/>
</dbReference>
<dbReference type="Proteomes" id="UP000585474">
    <property type="component" value="Unassembled WGS sequence"/>
</dbReference>
<comment type="subcellular location">
    <subcellularLocation>
        <location evidence="1">Nucleus</location>
    </subcellularLocation>
</comment>
<feature type="region of interest" description="Disordered" evidence="9">
    <location>
        <begin position="142"/>
        <end position="209"/>
    </location>
</feature>
<dbReference type="Gene3D" id="3.30.730.10">
    <property type="entry name" value="AP2/ERF domain"/>
    <property type="match status" value="1"/>
</dbReference>
<dbReference type="PRINTS" id="PR00367">
    <property type="entry name" value="ETHRSPELEMNT"/>
</dbReference>
<dbReference type="EMBL" id="BJWL01000014">
    <property type="protein sequence ID" value="GFZ01143.1"/>
    <property type="molecule type" value="Genomic_DNA"/>
</dbReference>
<dbReference type="Pfam" id="PF00847">
    <property type="entry name" value="AP2"/>
    <property type="match status" value="1"/>
</dbReference>
<evidence type="ECO:0000256" key="2">
    <source>
        <dbReference type="ARBA" id="ARBA00022821"/>
    </source>
</evidence>
<dbReference type="GO" id="GO:0003677">
    <property type="term" value="F:DNA binding"/>
    <property type="evidence" value="ECO:0007669"/>
    <property type="project" value="UniProtKB-KW"/>
</dbReference>
<feature type="domain" description="AP2/ERF" evidence="10">
    <location>
        <begin position="55"/>
        <end position="112"/>
    </location>
</feature>
<dbReference type="SUPFAM" id="SSF54171">
    <property type="entry name" value="DNA-binding domain"/>
    <property type="match status" value="1"/>
</dbReference>
<evidence type="ECO:0000256" key="8">
    <source>
        <dbReference type="ARBA" id="ARBA00024343"/>
    </source>
</evidence>
<dbReference type="PANTHER" id="PTHR31985">
    <property type="entry name" value="ETHYLENE-RESPONSIVE TRANSCRIPTION FACTOR ERF042-RELATED"/>
    <property type="match status" value="1"/>
</dbReference>
<keyword evidence="4 11" id="KW-0238">DNA-binding</keyword>
<evidence type="ECO:0000256" key="1">
    <source>
        <dbReference type="ARBA" id="ARBA00004123"/>
    </source>
</evidence>
<dbReference type="SMART" id="SM00380">
    <property type="entry name" value="AP2"/>
    <property type="match status" value="1"/>
</dbReference>
<dbReference type="InterPro" id="IPR016177">
    <property type="entry name" value="DNA-bd_dom_sf"/>
</dbReference>
<dbReference type="InterPro" id="IPR036955">
    <property type="entry name" value="AP2/ERF_dom_sf"/>
</dbReference>
<dbReference type="FunFam" id="3.30.730.10:FF:000001">
    <property type="entry name" value="Ethylene-responsive transcription factor 2"/>
    <property type="match status" value="1"/>
</dbReference>
<sequence>MFLTTTSPIMGLVVGLECEEQTTSSTSSTIAATATPTVSITLKKVQKSDGEKHPIYRGVRKRSWGKWVSEIREPRKKSRIWLGSFVTPEMAARAHDVAAIAIKGQSAHLNFPDLVHELPRPASKSPKDIQAAAAKAAILDASRSHGAEAEPSQAEWTSSQSLDSSTGGSSTPPIRQTDDPFFRPTRSLPQPRALYRRSPLHADVAADRR</sequence>
<dbReference type="GO" id="GO:0005634">
    <property type="term" value="C:nucleus"/>
    <property type="evidence" value="ECO:0007669"/>
    <property type="project" value="UniProtKB-SubCell"/>
</dbReference>
<keyword evidence="2" id="KW-0611">Plant defense</keyword>
<evidence type="ECO:0000256" key="7">
    <source>
        <dbReference type="ARBA" id="ARBA00023242"/>
    </source>
</evidence>
<evidence type="ECO:0000256" key="4">
    <source>
        <dbReference type="ARBA" id="ARBA00023125"/>
    </source>
</evidence>
<keyword evidence="5" id="KW-0010">Activator</keyword>
<keyword evidence="6" id="KW-0804">Transcription</keyword>
<keyword evidence="12" id="KW-1185">Reference proteome</keyword>
<dbReference type="InterPro" id="IPR051032">
    <property type="entry name" value="AP2/ERF_TF_ERF_subfamily"/>
</dbReference>
<accession>A0A7J0FR06</accession>
<comment type="similarity">
    <text evidence="8">Belongs to the AP2/ERF transcription factor family. ERF subfamily.</text>
</comment>
<keyword evidence="7" id="KW-0539">Nucleus</keyword>
<dbReference type="OrthoDB" id="1932364at2759"/>
<dbReference type="PROSITE" id="PS51032">
    <property type="entry name" value="AP2_ERF"/>
    <property type="match status" value="1"/>
</dbReference>
<dbReference type="AlphaFoldDB" id="A0A7J0FR06"/>
<dbReference type="GO" id="GO:0006952">
    <property type="term" value="P:defense response"/>
    <property type="evidence" value="ECO:0007669"/>
    <property type="project" value="UniProtKB-KW"/>
</dbReference>